<evidence type="ECO:0000313" key="2">
    <source>
        <dbReference type="EMBL" id="ELT92583.1"/>
    </source>
</evidence>
<keyword evidence="4" id="KW-1185">Reference proteome</keyword>
<evidence type="ECO:0000313" key="4">
    <source>
        <dbReference type="Proteomes" id="UP000014760"/>
    </source>
</evidence>
<dbReference type="GO" id="GO:0035556">
    <property type="term" value="P:intracellular signal transduction"/>
    <property type="evidence" value="ECO:0007669"/>
    <property type="project" value="InterPro"/>
</dbReference>
<dbReference type="PANTHER" id="PTHR23004">
    <property type="entry name" value="DOUBLECORTIN DOMAIN CONTAINING 2"/>
    <property type="match status" value="1"/>
</dbReference>
<dbReference type="OMA" id="HRYLHYE"/>
<evidence type="ECO:0000259" key="1">
    <source>
        <dbReference type="PROSITE" id="PS50309"/>
    </source>
</evidence>
<gene>
    <name evidence="2" type="ORF">CAPTEDRAFT_49259</name>
</gene>
<dbReference type="AlphaFoldDB" id="R7TFL9"/>
<feature type="non-terminal residue" evidence="2">
    <location>
        <position position="1"/>
    </location>
</feature>
<protein>
    <recommendedName>
        <fullName evidence="1">Doublecortin domain-containing protein</fullName>
    </recommendedName>
</protein>
<dbReference type="SUPFAM" id="SSF89837">
    <property type="entry name" value="Doublecortin (DC)"/>
    <property type="match status" value="1"/>
</dbReference>
<feature type="non-terminal residue" evidence="2">
    <location>
        <position position="85"/>
    </location>
</feature>
<proteinExistence type="predicted"/>
<dbReference type="EnsemblMetazoa" id="CapteT49259">
    <property type="protein sequence ID" value="CapteP49259"/>
    <property type="gene ID" value="CapteG49259"/>
</dbReference>
<dbReference type="PANTHER" id="PTHR23004:SF23">
    <property type="entry name" value="DOUBLECORTIN DOMAIN-CONTAINING PROTEIN"/>
    <property type="match status" value="1"/>
</dbReference>
<reference evidence="2 4" key="2">
    <citation type="journal article" date="2013" name="Nature">
        <title>Insights into bilaterian evolution from three spiralian genomes.</title>
        <authorList>
            <person name="Simakov O."/>
            <person name="Marletaz F."/>
            <person name="Cho S.J."/>
            <person name="Edsinger-Gonzales E."/>
            <person name="Havlak P."/>
            <person name="Hellsten U."/>
            <person name="Kuo D.H."/>
            <person name="Larsson T."/>
            <person name="Lv J."/>
            <person name="Arendt D."/>
            <person name="Savage R."/>
            <person name="Osoegawa K."/>
            <person name="de Jong P."/>
            <person name="Grimwood J."/>
            <person name="Chapman J.A."/>
            <person name="Shapiro H."/>
            <person name="Aerts A."/>
            <person name="Otillar R.P."/>
            <person name="Terry A.Y."/>
            <person name="Boore J.L."/>
            <person name="Grigoriev I.V."/>
            <person name="Lindberg D.R."/>
            <person name="Seaver E.C."/>
            <person name="Weisblat D.A."/>
            <person name="Putnam N.H."/>
            <person name="Rokhsar D.S."/>
        </authorList>
    </citation>
    <scope>NUCLEOTIDE SEQUENCE</scope>
    <source>
        <strain evidence="2 4">I ESC-2004</strain>
    </source>
</reference>
<reference evidence="4" key="1">
    <citation type="submission" date="2012-12" db="EMBL/GenBank/DDBJ databases">
        <authorList>
            <person name="Hellsten U."/>
            <person name="Grimwood J."/>
            <person name="Chapman J.A."/>
            <person name="Shapiro H."/>
            <person name="Aerts A."/>
            <person name="Otillar R.P."/>
            <person name="Terry A.Y."/>
            <person name="Boore J.L."/>
            <person name="Simakov O."/>
            <person name="Marletaz F."/>
            <person name="Cho S.-J."/>
            <person name="Edsinger-Gonzales E."/>
            <person name="Havlak P."/>
            <person name="Kuo D.-H."/>
            <person name="Larsson T."/>
            <person name="Lv J."/>
            <person name="Arendt D."/>
            <person name="Savage R."/>
            <person name="Osoegawa K."/>
            <person name="de Jong P."/>
            <person name="Lindberg D.R."/>
            <person name="Seaver E.C."/>
            <person name="Weisblat D.A."/>
            <person name="Putnam N.H."/>
            <person name="Grigoriev I.V."/>
            <person name="Rokhsar D.S."/>
        </authorList>
    </citation>
    <scope>NUCLEOTIDE SEQUENCE</scope>
    <source>
        <strain evidence="4">I ESC-2004</strain>
    </source>
</reference>
<dbReference type="GO" id="GO:0005874">
    <property type="term" value="C:microtubule"/>
    <property type="evidence" value="ECO:0007669"/>
    <property type="project" value="TreeGrafter"/>
</dbReference>
<dbReference type="PROSITE" id="PS50309">
    <property type="entry name" value="DC"/>
    <property type="match status" value="1"/>
</dbReference>
<reference evidence="3" key="3">
    <citation type="submission" date="2015-06" db="UniProtKB">
        <authorList>
            <consortium name="EnsemblMetazoa"/>
        </authorList>
    </citation>
    <scope>IDENTIFICATION</scope>
</reference>
<evidence type="ECO:0000313" key="3">
    <source>
        <dbReference type="EnsemblMetazoa" id="CapteP49259"/>
    </source>
</evidence>
<dbReference type="STRING" id="283909.R7TFL9"/>
<dbReference type="EMBL" id="KB310082">
    <property type="protein sequence ID" value="ELT92583.1"/>
    <property type="molecule type" value="Genomic_DNA"/>
</dbReference>
<feature type="domain" description="Doublecortin" evidence="1">
    <location>
        <begin position="4"/>
        <end position="85"/>
    </location>
</feature>
<accession>R7TFL9</accession>
<dbReference type="Proteomes" id="UP000014760">
    <property type="component" value="Unassembled WGS sequence"/>
</dbReference>
<dbReference type="Gene3D" id="3.10.20.230">
    <property type="entry name" value="Doublecortin domain"/>
    <property type="match status" value="1"/>
</dbReference>
<dbReference type="EMBL" id="AMQN01002814">
    <property type="status" value="NOT_ANNOTATED_CDS"/>
    <property type="molecule type" value="Genomic_DNA"/>
</dbReference>
<dbReference type="HOGENOM" id="CLU_2518957_0_0_1"/>
<dbReference type="InterPro" id="IPR003533">
    <property type="entry name" value="Doublecortin_dom"/>
</dbReference>
<organism evidence="2">
    <name type="scientific">Capitella teleta</name>
    <name type="common">Polychaete worm</name>
    <dbReference type="NCBI Taxonomy" id="283909"/>
    <lineage>
        <taxon>Eukaryota</taxon>
        <taxon>Metazoa</taxon>
        <taxon>Spiralia</taxon>
        <taxon>Lophotrochozoa</taxon>
        <taxon>Annelida</taxon>
        <taxon>Polychaeta</taxon>
        <taxon>Sedentaria</taxon>
        <taxon>Scolecida</taxon>
        <taxon>Capitellidae</taxon>
        <taxon>Capitella</taxon>
    </lineage>
</organism>
<sequence>RKGNLVRFYRNGDPHFKGVTTAVSQKQYATFETLLVWLNEKINTSAGVKYIFQIPDGKEIREISDFIAGRSYVVSSVRKIKLVDY</sequence>
<name>R7TFL9_CAPTE</name>
<dbReference type="InterPro" id="IPR036572">
    <property type="entry name" value="Doublecortin_dom_sf"/>
</dbReference>
<dbReference type="GO" id="GO:0005815">
    <property type="term" value="C:microtubule organizing center"/>
    <property type="evidence" value="ECO:0007669"/>
    <property type="project" value="TreeGrafter"/>
</dbReference>
<dbReference type="Pfam" id="PF03607">
    <property type="entry name" value="DCX"/>
    <property type="match status" value="1"/>
</dbReference>
<dbReference type="OrthoDB" id="47802at2759"/>
<dbReference type="SMART" id="SM00537">
    <property type="entry name" value="DCX"/>
    <property type="match status" value="1"/>
</dbReference>